<protein>
    <submittedName>
        <fullName evidence="3">Transposase DDE domain protein</fullName>
    </submittedName>
</protein>
<proteinExistence type="predicted"/>
<dbReference type="InterPro" id="IPR039365">
    <property type="entry name" value="IS701-like"/>
</dbReference>
<organism evidence="3 4">
    <name type="scientific">Komagataeibacter saccharivorans</name>
    <dbReference type="NCBI Taxonomy" id="265959"/>
    <lineage>
        <taxon>Bacteria</taxon>
        <taxon>Pseudomonadati</taxon>
        <taxon>Pseudomonadota</taxon>
        <taxon>Alphaproteobacteria</taxon>
        <taxon>Acetobacterales</taxon>
        <taxon>Acetobacteraceae</taxon>
        <taxon>Komagataeibacter</taxon>
    </lineage>
</organism>
<feature type="region of interest" description="Disordered" evidence="1">
    <location>
        <begin position="436"/>
        <end position="455"/>
    </location>
</feature>
<dbReference type="Pfam" id="PF13546">
    <property type="entry name" value="DDE_5"/>
    <property type="match status" value="1"/>
</dbReference>
<dbReference type="PANTHER" id="PTHR33627">
    <property type="entry name" value="TRANSPOSASE"/>
    <property type="match status" value="1"/>
</dbReference>
<dbReference type="NCBIfam" id="NF033540">
    <property type="entry name" value="transpos_IS701"/>
    <property type="match status" value="1"/>
</dbReference>
<name>A0A347W7M4_9PROT</name>
<dbReference type="SUPFAM" id="SSF53098">
    <property type="entry name" value="Ribonuclease H-like"/>
    <property type="match status" value="1"/>
</dbReference>
<evidence type="ECO:0000313" key="3">
    <source>
        <dbReference type="EMBL" id="AXY20867.1"/>
    </source>
</evidence>
<feature type="domain" description="Transposase IS701-like DDE" evidence="2">
    <location>
        <begin position="85"/>
        <end position="282"/>
    </location>
</feature>
<accession>A0A347W7M4</accession>
<evidence type="ECO:0000256" key="1">
    <source>
        <dbReference type="SAM" id="MobiDB-lite"/>
    </source>
</evidence>
<gene>
    <name evidence="3" type="ORF">CD178_00027</name>
</gene>
<dbReference type="InterPro" id="IPR012337">
    <property type="entry name" value="RNaseH-like_sf"/>
</dbReference>
<dbReference type="KEGG" id="ksc:CD178_00027"/>
<dbReference type="AlphaFoldDB" id="A0A347W7M4"/>
<dbReference type="InterPro" id="IPR038721">
    <property type="entry name" value="IS701-like_DDE_dom"/>
</dbReference>
<keyword evidence="4" id="KW-1185">Reference proteome</keyword>
<dbReference type="EMBL" id="CP023036">
    <property type="protein sequence ID" value="AXY20867.1"/>
    <property type="molecule type" value="Genomic_DNA"/>
</dbReference>
<sequence>MIAIPITYTPLCPMDEPILNLLTYHYSCIFLRVLNLWVTMILNEMNGAASIEDVLALTLEALRDARARMRPVFGQERVAASAGRFLETLLGNEPRKTGWMRAEAAGDPGPWRQQALLGRGHWDADALRDVVRDHVVEHLGDTDAVLVVDETGFLKKGSASCGVGRQYTGSAGKITNCQIGVFAAYVSDKGHAFLDRALYLPKAWTEKPERLAAAHVPGDVQFASKPSLATAMIGRALAADVPFRWVAGDSVYGVGELEMALRRASRGYVLGVNANHHFHSWRPDVCWAGEAREIVDTLPDAAWVRCSAGRGTKGERLYDWLYCPMADLEASEYSDTSTGTWTRGLLVRRNPSDGDLAYFTTWCPQGTPLETLVRVEGTRWRIEEGFETAKNEFGLDHNETRSWHGWHRHVSLVMLAYAMMAAVRSQANAMALKKSQLHKRGRLSAGQSRKFDASP</sequence>
<evidence type="ECO:0000313" key="4">
    <source>
        <dbReference type="Proteomes" id="UP000264120"/>
    </source>
</evidence>
<dbReference type="Proteomes" id="UP000264120">
    <property type="component" value="Chromosome"/>
</dbReference>
<evidence type="ECO:0000259" key="2">
    <source>
        <dbReference type="Pfam" id="PF13546"/>
    </source>
</evidence>
<dbReference type="PANTHER" id="PTHR33627:SF1">
    <property type="entry name" value="TRANSPOSASE"/>
    <property type="match status" value="1"/>
</dbReference>
<reference evidence="3 4" key="1">
    <citation type="submission" date="2017-08" db="EMBL/GenBank/DDBJ databases">
        <title>Complete genome sequence of Gluconacetobacter saccharivorans CV1 isolated from Fermented Vinegar.</title>
        <authorList>
            <person name="Kim S.-Y."/>
        </authorList>
    </citation>
    <scope>NUCLEOTIDE SEQUENCE [LARGE SCALE GENOMIC DNA]</scope>
    <source>
        <strain evidence="3 4">CV1</strain>
    </source>
</reference>